<dbReference type="Gene3D" id="3.40.980.10">
    <property type="entry name" value="MoaB/Mog-like domain"/>
    <property type="match status" value="1"/>
</dbReference>
<organism evidence="8 9">
    <name type="scientific">Limnobacter litoralis</name>
    <dbReference type="NCBI Taxonomy" id="481366"/>
    <lineage>
        <taxon>Bacteria</taxon>
        <taxon>Pseudomonadati</taxon>
        <taxon>Pseudomonadota</taxon>
        <taxon>Betaproteobacteria</taxon>
        <taxon>Burkholderiales</taxon>
        <taxon>Burkholderiaceae</taxon>
        <taxon>Limnobacter</taxon>
    </lineage>
</organism>
<evidence type="ECO:0000256" key="2">
    <source>
        <dbReference type="ARBA" id="ARBA00005046"/>
    </source>
</evidence>
<dbReference type="PROSITE" id="PS01079">
    <property type="entry name" value="MOCF_BIOSYNTHESIS_2"/>
    <property type="match status" value="1"/>
</dbReference>
<comment type="catalytic activity">
    <reaction evidence="5">
        <text>adenylyl-molybdopterin + molybdate = Mo-molybdopterin + AMP + H(+)</text>
        <dbReference type="Rhea" id="RHEA:35047"/>
        <dbReference type="ChEBI" id="CHEBI:15378"/>
        <dbReference type="ChEBI" id="CHEBI:36264"/>
        <dbReference type="ChEBI" id="CHEBI:62727"/>
        <dbReference type="ChEBI" id="CHEBI:71302"/>
        <dbReference type="ChEBI" id="CHEBI:456215"/>
        <dbReference type="EC" id="2.10.1.1"/>
    </reaction>
</comment>
<dbReference type="InterPro" id="IPR005111">
    <property type="entry name" value="MoeA_C_domain_IV"/>
</dbReference>
<dbReference type="PANTHER" id="PTHR10192:SF5">
    <property type="entry name" value="GEPHYRIN"/>
    <property type="match status" value="1"/>
</dbReference>
<dbReference type="SUPFAM" id="SSF53218">
    <property type="entry name" value="Molybdenum cofactor biosynthesis proteins"/>
    <property type="match status" value="1"/>
</dbReference>
<keyword evidence="9" id="KW-1185">Reference proteome</keyword>
<dbReference type="SUPFAM" id="SSF63867">
    <property type="entry name" value="MoeA C-terminal domain-like"/>
    <property type="match status" value="1"/>
</dbReference>
<keyword evidence="6" id="KW-0479">Metal-binding</keyword>
<dbReference type="InterPro" id="IPR008284">
    <property type="entry name" value="MoCF_biosynth_CS"/>
</dbReference>
<dbReference type="InterPro" id="IPR036425">
    <property type="entry name" value="MoaB/Mog-like_dom_sf"/>
</dbReference>
<reference evidence="9" key="1">
    <citation type="journal article" date="2019" name="Int. J. Syst. Evol. Microbiol.">
        <title>The Global Catalogue of Microorganisms (GCM) 10K type strain sequencing project: providing services to taxonomists for standard genome sequencing and annotation.</title>
        <authorList>
            <consortium name="The Broad Institute Genomics Platform"/>
            <consortium name="The Broad Institute Genome Sequencing Center for Infectious Disease"/>
            <person name="Wu L."/>
            <person name="Ma J."/>
        </authorList>
    </citation>
    <scope>NUCLEOTIDE SEQUENCE [LARGE SCALE GENOMIC DNA]</scope>
    <source>
        <strain evidence="9">NBRC 105857</strain>
    </source>
</reference>
<dbReference type="InterPro" id="IPR005110">
    <property type="entry name" value="MoeA_linker/N"/>
</dbReference>
<dbReference type="RefSeq" id="WP_284280191.1">
    <property type="nucleotide sequence ID" value="NZ_BSOJ01000009.1"/>
</dbReference>
<dbReference type="EMBL" id="BSOJ01000009">
    <property type="protein sequence ID" value="GLR25753.1"/>
    <property type="molecule type" value="Genomic_DNA"/>
</dbReference>
<comment type="pathway">
    <text evidence="2 6">Cofactor biosynthesis; molybdopterin biosynthesis.</text>
</comment>
<evidence type="ECO:0000256" key="5">
    <source>
        <dbReference type="ARBA" id="ARBA00047317"/>
    </source>
</evidence>
<evidence type="ECO:0000259" key="7">
    <source>
        <dbReference type="SMART" id="SM00852"/>
    </source>
</evidence>
<dbReference type="SMART" id="SM00852">
    <property type="entry name" value="MoCF_biosynth"/>
    <property type="match status" value="1"/>
</dbReference>
<evidence type="ECO:0000256" key="1">
    <source>
        <dbReference type="ARBA" id="ARBA00002901"/>
    </source>
</evidence>
<comment type="caution">
    <text evidence="8">The sequence shown here is derived from an EMBL/GenBank/DDBJ whole genome shotgun (WGS) entry which is preliminary data.</text>
</comment>
<gene>
    <name evidence="8" type="primary">moeA_1</name>
    <name evidence="8" type="ORF">GCM10007875_08410</name>
</gene>
<dbReference type="InterPro" id="IPR001453">
    <property type="entry name" value="MoaB/Mog_dom"/>
</dbReference>
<dbReference type="Proteomes" id="UP001156664">
    <property type="component" value="Unassembled WGS sequence"/>
</dbReference>
<dbReference type="InterPro" id="IPR036688">
    <property type="entry name" value="MoeA_C_domain_IV_sf"/>
</dbReference>
<proteinExistence type="inferred from homology"/>
<dbReference type="PANTHER" id="PTHR10192">
    <property type="entry name" value="MOLYBDOPTERIN BIOSYNTHESIS PROTEIN"/>
    <property type="match status" value="1"/>
</dbReference>
<name>A0ABQ5YS51_9BURK</name>
<evidence type="ECO:0000313" key="8">
    <source>
        <dbReference type="EMBL" id="GLR25753.1"/>
    </source>
</evidence>
<protein>
    <recommendedName>
        <fullName evidence="6">Molybdopterin molybdenumtransferase</fullName>
        <ecNumber evidence="6">2.10.1.1</ecNumber>
    </recommendedName>
</protein>
<feature type="domain" description="MoaB/Mog" evidence="7">
    <location>
        <begin position="176"/>
        <end position="317"/>
    </location>
</feature>
<accession>A0ABQ5YS51</accession>
<comment type="cofactor">
    <cofactor evidence="6">
        <name>Mg(2+)</name>
        <dbReference type="ChEBI" id="CHEBI:18420"/>
    </cofactor>
</comment>
<comment type="function">
    <text evidence="1 6">Catalyzes the insertion of molybdate into adenylated molybdopterin with the concomitant release of AMP.</text>
</comment>
<evidence type="ECO:0000313" key="9">
    <source>
        <dbReference type="Proteomes" id="UP001156664"/>
    </source>
</evidence>
<evidence type="ECO:0000256" key="6">
    <source>
        <dbReference type="RuleBase" id="RU365090"/>
    </source>
</evidence>
<dbReference type="Gene3D" id="2.40.340.10">
    <property type="entry name" value="MoeA, C-terminal, domain IV"/>
    <property type="match status" value="1"/>
</dbReference>
<keyword evidence="6" id="KW-0500">Molybdenum</keyword>
<dbReference type="InterPro" id="IPR036135">
    <property type="entry name" value="MoeA_linker/N_sf"/>
</dbReference>
<comment type="similarity">
    <text evidence="3 6">Belongs to the MoeA family.</text>
</comment>
<sequence length="406" mass="44043">MIDLDSLLSSLWPIAQARVPDTEVIRIEDAFDRVLAKPVISGLDVPGHDNTSMDGYAVRCADFLSCSQFAVSQRVPAGSSPQPLEQGTVARVFTGAPIPEGADAVIMQEEATVGEDGLVAFANLPKSGQWIRRRGEDIVAGQVLVPSGTRLNAFKVSLIASVGVHEVEVYKRLKVGVFVTGSELQRPGQPLNPGQIFNSNEYVWRGLLRAMHVEIESLGIVPDTLSATCDALRKLHGCDVVISSGGVSVGEEDHVKPAVESMGTLSSWKVASKPGKPLAVGELNRDDGSTCRFFGLPGNPVSSSVAFLLLVKPFIALMQGHALEAVDWRLRLREKTADFDWLRPDTRREEFLRVRDTPQGLTLFPNQSSGVLTSMDQSTGLVRLPVGKVVRRGDSLSYVDFQDLMQ</sequence>
<keyword evidence="4 6" id="KW-0501">Molybdenum cofactor biosynthesis</keyword>
<evidence type="ECO:0000256" key="3">
    <source>
        <dbReference type="ARBA" id="ARBA00010763"/>
    </source>
</evidence>
<dbReference type="CDD" id="cd00887">
    <property type="entry name" value="MoeA"/>
    <property type="match status" value="1"/>
</dbReference>
<dbReference type="InterPro" id="IPR038987">
    <property type="entry name" value="MoeA-like"/>
</dbReference>
<dbReference type="Pfam" id="PF03453">
    <property type="entry name" value="MoeA_N"/>
    <property type="match status" value="1"/>
</dbReference>
<dbReference type="SUPFAM" id="SSF63882">
    <property type="entry name" value="MoeA N-terminal region -like"/>
    <property type="match status" value="1"/>
</dbReference>
<dbReference type="Gene3D" id="2.170.190.11">
    <property type="entry name" value="Molybdopterin biosynthesis moea protein, domain 3"/>
    <property type="match status" value="1"/>
</dbReference>
<dbReference type="Gene3D" id="3.90.105.10">
    <property type="entry name" value="Molybdopterin biosynthesis moea protein, domain 2"/>
    <property type="match status" value="1"/>
</dbReference>
<evidence type="ECO:0000256" key="4">
    <source>
        <dbReference type="ARBA" id="ARBA00023150"/>
    </source>
</evidence>
<keyword evidence="6" id="KW-0460">Magnesium</keyword>
<dbReference type="Pfam" id="PF03454">
    <property type="entry name" value="MoeA_C"/>
    <property type="match status" value="1"/>
</dbReference>
<dbReference type="Pfam" id="PF00994">
    <property type="entry name" value="MoCF_biosynth"/>
    <property type="match status" value="1"/>
</dbReference>
<dbReference type="EC" id="2.10.1.1" evidence="6"/>
<keyword evidence="6" id="KW-0808">Transferase</keyword>